<proteinExistence type="predicted"/>
<dbReference type="SUPFAM" id="SSF48452">
    <property type="entry name" value="TPR-like"/>
    <property type="match status" value="1"/>
</dbReference>
<accession>D1C2I8</accession>
<dbReference type="PROSITE" id="PS50005">
    <property type="entry name" value="TPR"/>
    <property type="match status" value="1"/>
</dbReference>
<keyword evidence="1" id="KW-0677">Repeat</keyword>
<dbReference type="SMART" id="SM00028">
    <property type="entry name" value="TPR"/>
    <property type="match status" value="1"/>
</dbReference>
<keyword evidence="6" id="KW-1185">Reference proteome</keyword>
<evidence type="ECO:0000256" key="4">
    <source>
        <dbReference type="SAM" id="MobiDB-lite"/>
    </source>
</evidence>
<feature type="compositionally biased region" description="Basic and acidic residues" evidence="4">
    <location>
        <begin position="224"/>
        <end position="236"/>
    </location>
</feature>
<dbReference type="InParanoid" id="D1C2I8"/>
<sequence>MTTYQPDGRNRTVRRQAEEARRLAMEGRWEEAVEINRAILTQAPRDVEAHNRLGKALIELGRFNEAIEAYRAALDIDPGNVIARRNIERLEDIGEPAPQVSPTPGFRPSVFVEEVGKTYVTDLVRPGPQSVLRLVSPAEEVEIRPENGVVHIYSQDGQRLGQLEPRIAQRLLELLEAGNRYQAYVVATNEDTVRIILREVYRDPDAPAHLSFPRQAKMPPPRPYLRDTGRAERELEPDLLLDSDEEEEELDDEEPEELEAVGDDVDEEDDFVDDEEPEDDVPLDE</sequence>
<evidence type="ECO:0000256" key="1">
    <source>
        <dbReference type="ARBA" id="ARBA00022737"/>
    </source>
</evidence>
<dbReference type="Pfam" id="PF07719">
    <property type="entry name" value="TPR_2"/>
    <property type="match status" value="1"/>
</dbReference>
<dbReference type="HOGENOM" id="CLU_086998_0_0_0"/>
<dbReference type="STRING" id="479434.Sthe_1019"/>
<dbReference type="RefSeq" id="WP_012871502.1">
    <property type="nucleotide sequence ID" value="NC_013523.1"/>
</dbReference>
<dbReference type="Proteomes" id="UP000002027">
    <property type="component" value="Chromosome 1"/>
</dbReference>
<dbReference type="PROSITE" id="PS50293">
    <property type="entry name" value="TPR_REGION"/>
    <property type="match status" value="1"/>
</dbReference>
<reference evidence="6" key="1">
    <citation type="submission" date="2009-11" db="EMBL/GenBank/DDBJ databases">
        <title>The complete chromosome 1 of Sphaerobacter thermophilus DSM 20745.</title>
        <authorList>
            <person name="Lucas S."/>
            <person name="Copeland A."/>
            <person name="Lapidus A."/>
            <person name="Glavina del Rio T."/>
            <person name="Dalin E."/>
            <person name="Tice H."/>
            <person name="Bruce D."/>
            <person name="Goodwin L."/>
            <person name="Pitluck S."/>
            <person name="Kyrpides N."/>
            <person name="Mavromatis K."/>
            <person name="Ivanova N."/>
            <person name="Mikhailova N."/>
            <person name="LaButti K.M."/>
            <person name="Clum A."/>
            <person name="Sun H.I."/>
            <person name="Brettin T."/>
            <person name="Detter J.C."/>
            <person name="Han C."/>
            <person name="Larimer F."/>
            <person name="Land M."/>
            <person name="Hauser L."/>
            <person name="Markowitz V."/>
            <person name="Cheng J.F."/>
            <person name="Hugenholtz P."/>
            <person name="Woyke T."/>
            <person name="Wu D."/>
            <person name="Steenblock K."/>
            <person name="Schneider S."/>
            <person name="Pukall R."/>
            <person name="Goeker M."/>
            <person name="Klenk H.P."/>
            <person name="Eisen J.A."/>
        </authorList>
    </citation>
    <scope>NUCLEOTIDE SEQUENCE [LARGE SCALE GENOMIC DNA]</scope>
    <source>
        <strain evidence="6">ATCC 49802 / DSM 20745 / S 6022</strain>
    </source>
</reference>
<dbReference type="InterPro" id="IPR019734">
    <property type="entry name" value="TPR_rpt"/>
</dbReference>
<dbReference type="AlphaFoldDB" id="D1C2I8"/>
<feature type="repeat" description="TPR" evidence="3">
    <location>
        <begin position="47"/>
        <end position="80"/>
    </location>
</feature>
<evidence type="ECO:0000313" key="5">
    <source>
        <dbReference type="EMBL" id="ACZ38455.1"/>
    </source>
</evidence>
<reference evidence="5 6" key="2">
    <citation type="journal article" date="2010" name="Stand. Genomic Sci.">
        <title>Complete genome sequence of Desulfohalobium retbaense type strain (HR(100)).</title>
        <authorList>
            <person name="Spring S."/>
            <person name="Nolan M."/>
            <person name="Lapidus A."/>
            <person name="Glavina Del Rio T."/>
            <person name="Copeland A."/>
            <person name="Tice H."/>
            <person name="Cheng J.F."/>
            <person name="Lucas S."/>
            <person name="Land M."/>
            <person name="Chen F."/>
            <person name="Bruce D."/>
            <person name="Goodwin L."/>
            <person name="Pitluck S."/>
            <person name="Ivanova N."/>
            <person name="Mavromatis K."/>
            <person name="Mikhailova N."/>
            <person name="Pati A."/>
            <person name="Chen A."/>
            <person name="Palaniappan K."/>
            <person name="Hauser L."/>
            <person name="Chang Y.J."/>
            <person name="Jeffries C.D."/>
            <person name="Munk C."/>
            <person name="Kiss H."/>
            <person name="Chain P."/>
            <person name="Han C."/>
            <person name="Brettin T."/>
            <person name="Detter J.C."/>
            <person name="Schuler E."/>
            <person name="Goker M."/>
            <person name="Rohde M."/>
            <person name="Bristow J."/>
            <person name="Eisen J.A."/>
            <person name="Markowitz V."/>
            <person name="Hugenholtz P."/>
            <person name="Kyrpides N.C."/>
            <person name="Klenk H.P."/>
        </authorList>
    </citation>
    <scope>NUCLEOTIDE SEQUENCE [LARGE SCALE GENOMIC DNA]</scope>
    <source>
        <strain evidence="6">ATCC 49802 / DSM 20745 / S 6022</strain>
    </source>
</reference>
<evidence type="ECO:0000256" key="3">
    <source>
        <dbReference type="PROSITE-ProRule" id="PRU00339"/>
    </source>
</evidence>
<dbReference type="InterPro" id="IPR013105">
    <property type="entry name" value="TPR_2"/>
</dbReference>
<keyword evidence="2 3" id="KW-0802">TPR repeat</keyword>
<name>D1C2I8_SPHTD</name>
<evidence type="ECO:0000313" key="6">
    <source>
        <dbReference type="Proteomes" id="UP000002027"/>
    </source>
</evidence>
<feature type="compositionally biased region" description="Acidic residues" evidence="4">
    <location>
        <begin position="237"/>
        <end position="285"/>
    </location>
</feature>
<dbReference type="EMBL" id="CP001823">
    <property type="protein sequence ID" value="ACZ38455.1"/>
    <property type="molecule type" value="Genomic_DNA"/>
</dbReference>
<dbReference type="eggNOG" id="COG0457">
    <property type="taxonomic scope" value="Bacteria"/>
</dbReference>
<organism evidence="5 6">
    <name type="scientific">Sphaerobacter thermophilus (strain ATCC 49802 / DSM 20745 / KCCM 41009 / NCIMB 13125 / S 6022)</name>
    <dbReference type="NCBI Taxonomy" id="479434"/>
    <lineage>
        <taxon>Bacteria</taxon>
        <taxon>Pseudomonadati</taxon>
        <taxon>Thermomicrobiota</taxon>
        <taxon>Thermomicrobia</taxon>
        <taxon>Sphaerobacterales</taxon>
        <taxon>Sphaerobacterineae</taxon>
        <taxon>Sphaerobacteraceae</taxon>
        <taxon>Sphaerobacter</taxon>
    </lineage>
</organism>
<dbReference type="KEGG" id="sti:Sthe_1019"/>
<dbReference type="InterPro" id="IPR011990">
    <property type="entry name" value="TPR-like_helical_dom_sf"/>
</dbReference>
<gene>
    <name evidence="5" type="ordered locus">Sthe_1019</name>
</gene>
<evidence type="ECO:0000256" key="2">
    <source>
        <dbReference type="ARBA" id="ARBA00022803"/>
    </source>
</evidence>
<protein>
    <submittedName>
        <fullName evidence="5">Tetratricopeptide TPR_2 repeat protein</fullName>
    </submittedName>
</protein>
<feature type="region of interest" description="Disordered" evidence="4">
    <location>
        <begin position="207"/>
        <end position="285"/>
    </location>
</feature>
<dbReference type="Gene3D" id="1.25.40.10">
    <property type="entry name" value="Tetratricopeptide repeat domain"/>
    <property type="match status" value="1"/>
</dbReference>